<dbReference type="Proteomes" id="UP000708208">
    <property type="component" value="Unassembled WGS sequence"/>
</dbReference>
<keyword evidence="6" id="KW-0804">Transcription</keyword>
<evidence type="ECO:0000256" key="2">
    <source>
        <dbReference type="ARBA" id="ARBA00022723"/>
    </source>
</evidence>
<comment type="subcellular location">
    <subcellularLocation>
        <location evidence="1">Nucleus</location>
    </subcellularLocation>
</comment>
<keyword evidence="3 8" id="KW-0863">Zinc-finger</keyword>
<dbReference type="PROSITE" id="PS50808">
    <property type="entry name" value="ZF_BED"/>
    <property type="match status" value="1"/>
</dbReference>
<keyword evidence="5" id="KW-0805">Transcription regulation</keyword>
<gene>
    <name evidence="10" type="ORF">AFUS01_LOCUS14764</name>
</gene>
<evidence type="ECO:0000256" key="8">
    <source>
        <dbReference type="PROSITE-ProRule" id="PRU00027"/>
    </source>
</evidence>
<keyword evidence="4" id="KW-0862">Zinc</keyword>
<evidence type="ECO:0000256" key="6">
    <source>
        <dbReference type="ARBA" id="ARBA00023163"/>
    </source>
</evidence>
<evidence type="ECO:0000256" key="4">
    <source>
        <dbReference type="ARBA" id="ARBA00022833"/>
    </source>
</evidence>
<evidence type="ECO:0000256" key="1">
    <source>
        <dbReference type="ARBA" id="ARBA00004123"/>
    </source>
</evidence>
<protein>
    <recommendedName>
        <fullName evidence="9">BED-type domain-containing protein</fullName>
    </recommendedName>
</protein>
<dbReference type="GO" id="GO:0003677">
    <property type="term" value="F:DNA binding"/>
    <property type="evidence" value="ECO:0007669"/>
    <property type="project" value="InterPro"/>
</dbReference>
<evidence type="ECO:0000313" key="11">
    <source>
        <dbReference type="Proteomes" id="UP000708208"/>
    </source>
</evidence>
<keyword evidence="2" id="KW-0479">Metal-binding</keyword>
<comment type="caution">
    <text evidence="10">The sequence shown here is derived from an EMBL/GenBank/DDBJ whole genome shotgun (WGS) entry which is preliminary data.</text>
</comment>
<dbReference type="SMART" id="SM00614">
    <property type="entry name" value="ZnF_BED"/>
    <property type="match status" value="1"/>
</dbReference>
<evidence type="ECO:0000259" key="9">
    <source>
        <dbReference type="PROSITE" id="PS50808"/>
    </source>
</evidence>
<keyword evidence="11" id="KW-1185">Reference proteome</keyword>
<organism evidence="10 11">
    <name type="scientific">Allacma fusca</name>
    <dbReference type="NCBI Taxonomy" id="39272"/>
    <lineage>
        <taxon>Eukaryota</taxon>
        <taxon>Metazoa</taxon>
        <taxon>Ecdysozoa</taxon>
        <taxon>Arthropoda</taxon>
        <taxon>Hexapoda</taxon>
        <taxon>Collembola</taxon>
        <taxon>Symphypleona</taxon>
        <taxon>Sminthuridae</taxon>
        <taxon>Allacma</taxon>
    </lineage>
</organism>
<dbReference type="OrthoDB" id="1607513at2759"/>
<dbReference type="InterPro" id="IPR052035">
    <property type="entry name" value="ZnF_BED_domain_contain"/>
</dbReference>
<evidence type="ECO:0000256" key="3">
    <source>
        <dbReference type="ARBA" id="ARBA00022771"/>
    </source>
</evidence>
<dbReference type="GO" id="GO:0005634">
    <property type="term" value="C:nucleus"/>
    <property type="evidence" value="ECO:0007669"/>
    <property type="project" value="UniProtKB-SubCell"/>
</dbReference>
<evidence type="ECO:0000256" key="7">
    <source>
        <dbReference type="ARBA" id="ARBA00023242"/>
    </source>
</evidence>
<proteinExistence type="predicted"/>
<evidence type="ECO:0000313" key="10">
    <source>
        <dbReference type="EMBL" id="CAG7725821.1"/>
    </source>
</evidence>
<dbReference type="EMBL" id="CAJVCH010127177">
    <property type="protein sequence ID" value="CAG7725821.1"/>
    <property type="molecule type" value="Genomic_DNA"/>
</dbReference>
<keyword evidence="7" id="KW-0539">Nucleus</keyword>
<reference evidence="10" key="1">
    <citation type="submission" date="2021-06" db="EMBL/GenBank/DDBJ databases">
        <authorList>
            <person name="Hodson N. C."/>
            <person name="Mongue J. A."/>
            <person name="Jaron S. K."/>
        </authorList>
    </citation>
    <scope>NUCLEOTIDE SEQUENCE</scope>
</reference>
<dbReference type="GO" id="GO:0008270">
    <property type="term" value="F:zinc ion binding"/>
    <property type="evidence" value="ECO:0007669"/>
    <property type="project" value="UniProtKB-KW"/>
</dbReference>
<dbReference type="PANTHER" id="PTHR46481:SF10">
    <property type="entry name" value="ZINC FINGER BED DOMAIN-CONTAINING PROTEIN 39"/>
    <property type="match status" value="1"/>
</dbReference>
<feature type="non-terminal residue" evidence="10">
    <location>
        <position position="1"/>
    </location>
</feature>
<sequence length="266" mass="30137">MTEKAPGSSSIQEIDISGEQQELPLKNVKKQRSSVHKHFTLEDGKHRCNYCKYSLKVEANSGTGNRRRHLAQHHKSIDLKNESVADHKGAIVEAFAKQASVFCQESLKEKIVRFVVLTNQPFVITEKQAFIDMMCYGRSVVPKIPSADSVKRAIEAMYNSEKNRVITTLQNIPGKISLIVDCWTTRNRIDFLAIIATWIDSEWNSQELVLDLDIINGSHTGRNLAQSLMDVVIEFEIANKILSVTTDNASNMDKMMIEFSRLLKKQ</sequence>
<dbReference type="PANTHER" id="PTHR46481">
    <property type="entry name" value="ZINC FINGER BED DOMAIN-CONTAINING PROTEIN 4"/>
    <property type="match status" value="1"/>
</dbReference>
<name>A0A8J2P4X8_9HEXA</name>
<feature type="domain" description="BED-type" evidence="9">
    <location>
        <begin position="30"/>
        <end position="81"/>
    </location>
</feature>
<dbReference type="InterPro" id="IPR003656">
    <property type="entry name" value="Znf_BED"/>
</dbReference>
<accession>A0A8J2P4X8</accession>
<evidence type="ECO:0000256" key="5">
    <source>
        <dbReference type="ARBA" id="ARBA00023015"/>
    </source>
</evidence>
<dbReference type="AlphaFoldDB" id="A0A8J2P4X8"/>